<evidence type="ECO:0000313" key="7">
    <source>
        <dbReference type="EMBL" id="GLX78487.1"/>
    </source>
</evidence>
<keyword evidence="3 6" id="KW-0812">Transmembrane</keyword>
<evidence type="ECO:0000313" key="8">
    <source>
        <dbReference type="Proteomes" id="UP001157186"/>
    </source>
</evidence>
<keyword evidence="8" id="KW-1185">Reference proteome</keyword>
<dbReference type="Pfam" id="PF03899">
    <property type="entry name" value="ATP-synt_I"/>
    <property type="match status" value="1"/>
</dbReference>
<dbReference type="EMBL" id="BSST01000001">
    <property type="protein sequence ID" value="GLX78487.1"/>
    <property type="molecule type" value="Genomic_DNA"/>
</dbReference>
<evidence type="ECO:0000256" key="4">
    <source>
        <dbReference type="ARBA" id="ARBA00022989"/>
    </source>
</evidence>
<dbReference type="InterPro" id="IPR005598">
    <property type="entry name" value="ATP_synth_I"/>
</dbReference>
<evidence type="ECO:0000256" key="2">
    <source>
        <dbReference type="ARBA" id="ARBA00022475"/>
    </source>
</evidence>
<protein>
    <recommendedName>
        <fullName evidence="9">F0F1 ATP synthase assembly protein I</fullName>
    </recommendedName>
</protein>
<organism evidence="7 8">
    <name type="scientific">Thalassotalea insulae</name>
    <dbReference type="NCBI Taxonomy" id="2056778"/>
    <lineage>
        <taxon>Bacteria</taxon>
        <taxon>Pseudomonadati</taxon>
        <taxon>Pseudomonadota</taxon>
        <taxon>Gammaproteobacteria</taxon>
        <taxon>Alteromonadales</taxon>
        <taxon>Colwelliaceae</taxon>
        <taxon>Thalassotalea</taxon>
    </lineage>
</organism>
<feature type="transmembrane region" description="Helical" evidence="6">
    <location>
        <begin position="110"/>
        <end position="128"/>
    </location>
</feature>
<accession>A0ABQ6GT04</accession>
<keyword evidence="4 6" id="KW-1133">Transmembrane helix</keyword>
<comment type="subcellular location">
    <subcellularLocation>
        <location evidence="1">Cell membrane</location>
        <topology evidence="1">Multi-pass membrane protein</topology>
    </subcellularLocation>
</comment>
<evidence type="ECO:0000256" key="1">
    <source>
        <dbReference type="ARBA" id="ARBA00004651"/>
    </source>
</evidence>
<name>A0ABQ6GT04_9GAMM</name>
<evidence type="ECO:0000256" key="5">
    <source>
        <dbReference type="ARBA" id="ARBA00023136"/>
    </source>
</evidence>
<sequence>MTTRQKNALTKTGRKYANLQIALMIFSVLTCAAVTYLFWGLSHATSVLAGGAVAIIPNVVFAIKAFRYAGATASKKVMESFFSGVKLKLGLTALLFALVFKFLVIIPLPFFASFCLVVVMPLVTPFLLKFKL</sequence>
<feature type="transmembrane region" description="Helical" evidence="6">
    <location>
        <begin position="87"/>
        <end position="104"/>
    </location>
</feature>
<gene>
    <name evidence="7" type="ORF">tinsulaeT_18270</name>
</gene>
<proteinExistence type="predicted"/>
<keyword evidence="5 6" id="KW-0472">Membrane</keyword>
<evidence type="ECO:0000256" key="6">
    <source>
        <dbReference type="SAM" id="Phobius"/>
    </source>
</evidence>
<evidence type="ECO:0000256" key="3">
    <source>
        <dbReference type="ARBA" id="ARBA00022692"/>
    </source>
</evidence>
<dbReference type="Proteomes" id="UP001157186">
    <property type="component" value="Unassembled WGS sequence"/>
</dbReference>
<evidence type="ECO:0008006" key="9">
    <source>
        <dbReference type="Google" id="ProtNLM"/>
    </source>
</evidence>
<dbReference type="RefSeq" id="WP_284244368.1">
    <property type="nucleotide sequence ID" value="NZ_BSST01000001.1"/>
</dbReference>
<keyword evidence="2" id="KW-1003">Cell membrane</keyword>
<comment type="caution">
    <text evidence="7">The sequence shown here is derived from an EMBL/GenBank/DDBJ whole genome shotgun (WGS) entry which is preliminary data.</text>
</comment>
<feature type="transmembrane region" description="Helical" evidence="6">
    <location>
        <begin position="21"/>
        <end position="41"/>
    </location>
</feature>
<reference evidence="7 8" key="1">
    <citation type="submission" date="2023-03" db="EMBL/GenBank/DDBJ databases">
        <title>Draft genome sequence of Thalassotalea insulae KCTC 62186T.</title>
        <authorList>
            <person name="Sawabe T."/>
        </authorList>
    </citation>
    <scope>NUCLEOTIDE SEQUENCE [LARGE SCALE GENOMIC DNA]</scope>
    <source>
        <strain evidence="7 8">KCTC 62186</strain>
    </source>
</reference>
<feature type="transmembrane region" description="Helical" evidence="6">
    <location>
        <begin position="47"/>
        <end position="66"/>
    </location>
</feature>